<feature type="domain" description="DUF1980" evidence="3">
    <location>
        <begin position="141"/>
        <end position="281"/>
    </location>
</feature>
<dbReference type="AlphaFoldDB" id="A0A2N5MA11"/>
<dbReference type="NCBIfam" id="TIGR03943">
    <property type="entry name" value="TIGR03943 family putative permease subunit"/>
    <property type="match status" value="1"/>
</dbReference>
<reference evidence="4 5" key="1">
    <citation type="submission" date="2017-11" db="EMBL/GenBank/DDBJ databases">
        <title>Comparitive Functional Genomics of Dry Heat Resistant strains isolated from the Viking Spacecraft.</title>
        <authorList>
            <person name="Seuylemezian A."/>
            <person name="Cooper K."/>
            <person name="Vaishampayan P."/>
        </authorList>
    </citation>
    <scope>NUCLEOTIDE SEQUENCE [LARGE SCALE GENOMIC DNA]</scope>
    <source>
        <strain evidence="4 5">V1-29</strain>
    </source>
</reference>
<evidence type="ECO:0000259" key="3">
    <source>
        <dbReference type="Pfam" id="PF21537"/>
    </source>
</evidence>
<dbReference type="RefSeq" id="WP_101640412.1">
    <property type="nucleotide sequence ID" value="NZ_PGUY01000012.1"/>
</dbReference>
<dbReference type="Pfam" id="PF21537">
    <property type="entry name" value="DUF1980_C"/>
    <property type="match status" value="1"/>
</dbReference>
<dbReference type="PANTHER" id="PTHR40047">
    <property type="entry name" value="UPF0703 PROTEIN YCGQ"/>
    <property type="match status" value="1"/>
</dbReference>
<dbReference type="InterPro" id="IPR048493">
    <property type="entry name" value="DUF1980_N"/>
</dbReference>
<gene>
    <name evidence="4" type="ORF">CUU66_04140</name>
</gene>
<feature type="transmembrane region" description="Helical" evidence="1">
    <location>
        <begin position="31"/>
        <end position="53"/>
    </location>
</feature>
<comment type="caution">
    <text evidence="4">The sequence shown here is derived from an EMBL/GenBank/DDBJ whole genome shotgun (WGS) entry which is preliminary data.</text>
</comment>
<keyword evidence="1" id="KW-0812">Transmembrane</keyword>
<dbReference type="EMBL" id="PGUY01000012">
    <property type="protein sequence ID" value="PLT31153.1"/>
    <property type="molecule type" value="Genomic_DNA"/>
</dbReference>
<dbReference type="Proteomes" id="UP000234748">
    <property type="component" value="Unassembled WGS sequence"/>
</dbReference>
<evidence type="ECO:0000259" key="2">
    <source>
        <dbReference type="Pfam" id="PF09323"/>
    </source>
</evidence>
<feature type="domain" description="DUF1980" evidence="2">
    <location>
        <begin position="3"/>
        <end position="118"/>
    </location>
</feature>
<dbReference type="InterPro" id="IPR015402">
    <property type="entry name" value="DUF1980"/>
</dbReference>
<sequence>MRRVFILMGFAFIFMHLHVTGQISKYINMKYSNISWFAMGLLFFLMFYQWYLVSKRDKEHEEHHSHCHCHDHDGHSHSEDTWFSKIGTSALMIFPIFSVLFIPAATLNSTMIEAKGFNFPIIQDKDPSSIHQFLAPDTSYYYQSEDYTDMIDASLKKVKNTDSIVINDKNYLQVMELIYHSPGLFMGKHIQFQGFSYKNEFVQHNQLFLFRFGIIHCLADSGVYGMLVDFPKTMNIQNDQWIQAEGTLSSIYYQPFKRNIPLLKVDSWEHIQKPSEEYVYKQ</sequence>
<proteinExistence type="predicted"/>
<dbReference type="Pfam" id="PF09323">
    <property type="entry name" value="DUF1980"/>
    <property type="match status" value="1"/>
</dbReference>
<evidence type="ECO:0000256" key="1">
    <source>
        <dbReference type="SAM" id="Phobius"/>
    </source>
</evidence>
<protein>
    <submittedName>
        <fullName evidence="4">TIGR03943 family protein</fullName>
    </submittedName>
</protein>
<organism evidence="4 5">
    <name type="scientific">Peribacillus deserti</name>
    <dbReference type="NCBI Taxonomy" id="673318"/>
    <lineage>
        <taxon>Bacteria</taxon>
        <taxon>Bacillati</taxon>
        <taxon>Bacillota</taxon>
        <taxon>Bacilli</taxon>
        <taxon>Bacillales</taxon>
        <taxon>Bacillaceae</taxon>
        <taxon>Peribacillus</taxon>
    </lineage>
</organism>
<evidence type="ECO:0000313" key="4">
    <source>
        <dbReference type="EMBL" id="PLT31153.1"/>
    </source>
</evidence>
<keyword evidence="1" id="KW-0472">Membrane</keyword>
<dbReference type="OrthoDB" id="9770408at2"/>
<dbReference type="InterPro" id="IPR052955">
    <property type="entry name" value="UPF0703_membrane_permease"/>
</dbReference>
<dbReference type="PANTHER" id="PTHR40047:SF1">
    <property type="entry name" value="UPF0703 PROTEIN YCGQ"/>
    <property type="match status" value="1"/>
</dbReference>
<accession>A0A2N5MA11</accession>
<keyword evidence="5" id="KW-1185">Reference proteome</keyword>
<feature type="transmembrane region" description="Helical" evidence="1">
    <location>
        <begin position="86"/>
        <end position="105"/>
    </location>
</feature>
<evidence type="ECO:0000313" key="5">
    <source>
        <dbReference type="Proteomes" id="UP000234748"/>
    </source>
</evidence>
<keyword evidence="1" id="KW-1133">Transmembrane helix</keyword>
<dbReference type="InterPro" id="IPR048447">
    <property type="entry name" value="DUF1980_C"/>
</dbReference>
<name>A0A2N5MA11_9BACI</name>